<sequence length="161" mass="19360">MKETYRVKLEVIYEREYAHDLKSRYAEEEKKVHFPELKDLEVVFLRKYGPYIVFIYPYTVNLDWKVENIMPAEKVTCEIQVYMKRRRRPDLYHFKTFTVPVNSPQNMTKEITFLEDMRYMACDVINVTIVPMIEQYKGKSATVIYQTTRVPTPGKLLWIVT</sequence>
<proteinExistence type="predicted"/>
<comment type="caution">
    <text evidence="1">The sequence shown here is derived from an EMBL/GenBank/DDBJ whole genome shotgun (WGS) entry which is preliminary data.</text>
</comment>
<evidence type="ECO:0000313" key="1">
    <source>
        <dbReference type="EMBL" id="KAK5978207.1"/>
    </source>
</evidence>
<dbReference type="AlphaFoldDB" id="A0AAN8FPI8"/>
<evidence type="ECO:0000313" key="2">
    <source>
        <dbReference type="Proteomes" id="UP001331761"/>
    </source>
</evidence>
<name>A0AAN8FPI8_TRICO</name>
<dbReference type="Proteomes" id="UP001331761">
    <property type="component" value="Unassembled WGS sequence"/>
</dbReference>
<organism evidence="1 2">
    <name type="scientific">Trichostrongylus colubriformis</name>
    <name type="common">Black scour worm</name>
    <dbReference type="NCBI Taxonomy" id="6319"/>
    <lineage>
        <taxon>Eukaryota</taxon>
        <taxon>Metazoa</taxon>
        <taxon>Ecdysozoa</taxon>
        <taxon>Nematoda</taxon>
        <taxon>Chromadorea</taxon>
        <taxon>Rhabditida</taxon>
        <taxon>Rhabditina</taxon>
        <taxon>Rhabditomorpha</taxon>
        <taxon>Strongyloidea</taxon>
        <taxon>Trichostrongylidae</taxon>
        <taxon>Trichostrongylus</taxon>
    </lineage>
</organism>
<accession>A0AAN8FPI8</accession>
<gene>
    <name evidence="1" type="ORF">GCK32_018535</name>
</gene>
<protein>
    <submittedName>
        <fullName evidence="1">Uncharacterized protein</fullName>
    </submittedName>
</protein>
<keyword evidence="2" id="KW-1185">Reference proteome</keyword>
<reference evidence="1 2" key="1">
    <citation type="submission" date="2019-10" db="EMBL/GenBank/DDBJ databases">
        <title>Assembly and Annotation for the nematode Trichostrongylus colubriformis.</title>
        <authorList>
            <person name="Martin J."/>
        </authorList>
    </citation>
    <scope>NUCLEOTIDE SEQUENCE [LARGE SCALE GENOMIC DNA]</scope>
    <source>
        <strain evidence="1">G859</strain>
        <tissue evidence="1">Whole worm</tissue>
    </source>
</reference>
<dbReference type="EMBL" id="WIXE01009720">
    <property type="protein sequence ID" value="KAK5978207.1"/>
    <property type="molecule type" value="Genomic_DNA"/>
</dbReference>